<dbReference type="RefSeq" id="WP_003387527.1">
    <property type="nucleotide sequence ID" value="NZ_APBN01000003.1"/>
</dbReference>
<gene>
    <name evidence="7" type="primary">mltG</name>
    <name evidence="8" type="ORF">I532_08097</name>
</gene>
<comment type="subcellular location">
    <subcellularLocation>
        <location evidence="7">Cell membrane</location>
        <topology evidence="7">Single-pass membrane protein</topology>
    </subcellularLocation>
</comment>
<dbReference type="PANTHER" id="PTHR30518">
    <property type="entry name" value="ENDOLYTIC MUREIN TRANSGLYCOSYLASE"/>
    <property type="match status" value="1"/>
</dbReference>
<dbReference type="GO" id="GO:0009252">
    <property type="term" value="P:peptidoglycan biosynthetic process"/>
    <property type="evidence" value="ECO:0007669"/>
    <property type="project" value="UniProtKB-UniRule"/>
</dbReference>
<dbReference type="GeneID" id="89500726"/>
<protein>
    <recommendedName>
        <fullName evidence="7">Endolytic murein transglycosylase</fullName>
        <ecNumber evidence="7">4.2.2.29</ecNumber>
    </recommendedName>
    <alternativeName>
        <fullName evidence="7">Peptidoglycan lytic transglycosylase</fullName>
    </alternativeName>
    <alternativeName>
        <fullName evidence="7">Peptidoglycan polymerization terminase</fullName>
    </alternativeName>
</protein>
<dbReference type="EMBL" id="APBN01000003">
    <property type="protein sequence ID" value="EMT52725.1"/>
    <property type="molecule type" value="Genomic_DNA"/>
</dbReference>
<accession>M8EB62</accession>
<dbReference type="HAMAP" id="MF_02065">
    <property type="entry name" value="MltG"/>
    <property type="match status" value="1"/>
</dbReference>
<keyword evidence="1 7" id="KW-1003">Cell membrane</keyword>
<keyword evidence="5 7" id="KW-0456">Lyase</keyword>
<evidence type="ECO:0000256" key="1">
    <source>
        <dbReference type="ARBA" id="ARBA00022475"/>
    </source>
</evidence>
<dbReference type="PANTHER" id="PTHR30518:SF2">
    <property type="entry name" value="ENDOLYTIC MUREIN TRANSGLYCOSYLASE"/>
    <property type="match status" value="1"/>
</dbReference>
<evidence type="ECO:0000256" key="2">
    <source>
        <dbReference type="ARBA" id="ARBA00022692"/>
    </source>
</evidence>
<dbReference type="NCBIfam" id="TIGR00247">
    <property type="entry name" value="endolytic transglycosylase MltG"/>
    <property type="match status" value="1"/>
</dbReference>
<name>M8EB62_9BACL</name>
<evidence type="ECO:0000256" key="7">
    <source>
        <dbReference type="HAMAP-Rule" id="MF_02065"/>
    </source>
</evidence>
<keyword evidence="9" id="KW-1185">Reference proteome</keyword>
<keyword evidence="3 7" id="KW-1133">Transmembrane helix</keyword>
<organism evidence="8 9">
    <name type="scientific">Brevibacillus borstelensis AK1</name>
    <dbReference type="NCBI Taxonomy" id="1300222"/>
    <lineage>
        <taxon>Bacteria</taxon>
        <taxon>Bacillati</taxon>
        <taxon>Bacillota</taxon>
        <taxon>Bacilli</taxon>
        <taxon>Bacillales</taxon>
        <taxon>Paenibacillaceae</taxon>
        <taxon>Brevibacillus</taxon>
    </lineage>
</organism>
<dbReference type="PATRIC" id="fig|1300222.3.peg.1660"/>
<feature type="site" description="Important for catalytic activity" evidence="7">
    <location>
        <position position="250"/>
    </location>
</feature>
<keyword evidence="2 7" id="KW-0812">Transmembrane</keyword>
<sequence length="366" mass="41755">MNPMSIKHDDQSNWPPVQKRRRGGRFFRTVVILFLLVLLGTAGLIYYVYQGLQPVAGEAVIKEVQIPSGSSVKQIGRILHENGLIRNPDLFAYYVKYKGTGSRLQAGDYQFQTGQTIDQMLQAMEEGKTVVNAMRFTIPEGWNVEQIADHLAEKGLVDKAKFLQEVNQGSFPEFPFVAAIPQKEGRKHRLEGYLFPETYEIKKEADEHEIISRMLAQFQKEWKPEWTQQLTKRKMTIDEAVTLASIIEREVVVDKERPIVAGVYYNRMREGWLLQADATVQFVLGKQRDRITYDDLKVESPYNTYLHPGLPPGPIANPGRASLAAAVSPESHDYFFYVTKKDGTSEHYFSKTLAEHNALDKKSRGK</sequence>
<dbReference type="STRING" id="1300222.I532_08097"/>
<dbReference type="Gene3D" id="3.30.160.60">
    <property type="entry name" value="Classic Zinc Finger"/>
    <property type="match status" value="1"/>
</dbReference>
<reference evidence="8 9" key="1">
    <citation type="submission" date="2013-03" db="EMBL/GenBank/DDBJ databases">
        <title>Assembly of a new bacterial strain Brevibacillus borstelensis AK1.</title>
        <authorList>
            <person name="Rajan I."/>
            <person name="PoliReddy D."/>
            <person name="Sugumar T."/>
            <person name="Rathinam K."/>
            <person name="Alqarawi S."/>
            <person name="Khalil A.B."/>
            <person name="Sivakumar N."/>
        </authorList>
    </citation>
    <scope>NUCLEOTIDE SEQUENCE [LARGE SCALE GENOMIC DNA]</scope>
    <source>
        <strain evidence="8 9">AK1</strain>
    </source>
</reference>
<proteinExistence type="inferred from homology"/>
<evidence type="ECO:0000256" key="4">
    <source>
        <dbReference type="ARBA" id="ARBA00023136"/>
    </source>
</evidence>
<evidence type="ECO:0000256" key="3">
    <source>
        <dbReference type="ARBA" id="ARBA00022989"/>
    </source>
</evidence>
<dbReference type="GO" id="GO:0071555">
    <property type="term" value="P:cell wall organization"/>
    <property type="evidence" value="ECO:0007669"/>
    <property type="project" value="UniProtKB-KW"/>
</dbReference>
<dbReference type="CDD" id="cd08010">
    <property type="entry name" value="MltG_like"/>
    <property type="match status" value="1"/>
</dbReference>
<dbReference type="Gene3D" id="3.30.1490.480">
    <property type="entry name" value="Endolytic murein transglycosylase"/>
    <property type="match status" value="2"/>
</dbReference>
<feature type="transmembrane region" description="Helical" evidence="7">
    <location>
        <begin position="26"/>
        <end position="49"/>
    </location>
</feature>
<dbReference type="InterPro" id="IPR003770">
    <property type="entry name" value="MLTG-like"/>
</dbReference>
<keyword evidence="4 7" id="KW-0472">Membrane</keyword>
<evidence type="ECO:0000256" key="6">
    <source>
        <dbReference type="ARBA" id="ARBA00023316"/>
    </source>
</evidence>
<keyword evidence="6 7" id="KW-0961">Cell wall biogenesis/degradation</keyword>
<evidence type="ECO:0000313" key="8">
    <source>
        <dbReference type="EMBL" id="EMT52725.1"/>
    </source>
</evidence>
<dbReference type="GO" id="GO:0008932">
    <property type="term" value="F:lytic endotransglycosylase activity"/>
    <property type="evidence" value="ECO:0007669"/>
    <property type="project" value="UniProtKB-UniRule"/>
</dbReference>
<dbReference type="AlphaFoldDB" id="M8EB62"/>
<evidence type="ECO:0000256" key="5">
    <source>
        <dbReference type="ARBA" id="ARBA00023239"/>
    </source>
</evidence>
<dbReference type="GO" id="GO:0005886">
    <property type="term" value="C:plasma membrane"/>
    <property type="evidence" value="ECO:0007669"/>
    <property type="project" value="UniProtKB-SubCell"/>
</dbReference>
<comment type="function">
    <text evidence="7">Functions as a peptidoglycan terminase that cleaves nascent peptidoglycan strands endolytically to terminate their elongation.</text>
</comment>
<dbReference type="Proteomes" id="UP000012081">
    <property type="component" value="Unassembled WGS sequence"/>
</dbReference>
<evidence type="ECO:0000313" key="9">
    <source>
        <dbReference type="Proteomes" id="UP000012081"/>
    </source>
</evidence>
<comment type="similarity">
    <text evidence="7">Belongs to the transglycosylase MltG family.</text>
</comment>
<dbReference type="EC" id="4.2.2.29" evidence="7"/>
<comment type="caution">
    <text evidence="8">The sequence shown here is derived from an EMBL/GenBank/DDBJ whole genome shotgun (WGS) entry which is preliminary data.</text>
</comment>
<comment type="catalytic activity">
    <reaction evidence="7">
        <text>a peptidoglycan chain = a peptidoglycan chain with N-acetyl-1,6-anhydromuramyl-[peptide] at the reducing end + a peptidoglycan chain with N-acetylglucosamine at the non-reducing end.</text>
        <dbReference type="EC" id="4.2.2.29"/>
    </reaction>
</comment>
<dbReference type="Pfam" id="PF02618">
    <property type="entry name" value="YceG"/>
    <property type="match status" value="1"/>
</dbReference>